<dbReference type="AlphaFoldDB" id="A0A916UEW2"/>
<keyword evidence="2" id="KW-0723">Serine/threonine-protein kinase</keyword>
<comment type="catalytic activity">
    <reaction evidence="8">
        <text>L-seryl-[protein] + ATP = O-phospho-L-seryl-[protein] + ADP + H(+)</text>
        <dbReference type="Rhea" id="RHEA:17989"/>
        <dbReference type="Rhea" id="RHEA-COMP:9863"/>
        <dbReference type="Rhea" id="RHEA-COMP:11604"/>
        <dbReference type="ChEBI" id="CHEBI:15378"/>
        <dbReference type="ChEBI" id="CHEBI:29999"/>
        <dbReference type="ChEBI" id="CHEBI:30616"/>
        <dbReference type="ChEBI" id="CHEBI:83421"/>
        <dbReference type="ChEBI" id="CHEBI:456216"/>
        <dbReference type="EC" id="2.7.11.1"/>
    </reaction>
</comment>
<comment type="caution">
    <text evidence="13">The sequence shown here is derived from an EMBL/GenBank/DDBJ whole genome shotgun (WGS) entry which is preliminary data.</text>
</comment>
<feature type="domain" description="PASTA" evidence="12">
    <location>
        <begin position="658"/>
        <end position="719"/>
    </location>
</feature>
<evidence type="ECO:0000256" key="4">
    <source>
        <dbReference type="ARBA" id="ARBA00022741"/>
    </source>
</evidence>
<gene>
    <name evidence="13" type="ORF">GCM10011410_25040</name>
</gene>
<reference evidence="13" key="2">
    <citation type="submission" date="2020-09" db="EMBL/GenBank/DDBJ databases">
        <authorList>
            <person name="Sun Q."/>
            <person name="Zhou Y."/>
        </authorList>
    </citation>
    <scope>NUCLEOTIDE SEQUENCE</scope>
    <source>
        <strain evidence="13">CGMCC 1.15478</strain>
    </source>
</reference>
<evidence type="ECO:0000256" key="5">
    <source>
        <dbReference type="ARBA" id="ARBA00022777"/>
    </source>
</evidence>
<keyword evidence="10" id="KW-0812">Transmembrane</keyword>
<dbReference type="PROSITE" id="PS00108">
    <property type="entry name" value="PROTEIN_KINASE_ST"/>
    <property type="match status" value="1"/>
</dbReference>
<feature type="compositionally biased region" description="Polar residues" evidence="9">
    <location>
        <begin position="350"/>
        <end position="361"/>
    </location>
</feature>
<protein>
    <recommendedName>
        <fullName evidence="1">non-specific serine/threonine protein kinase</fullName>
        <ecNumber evidence="1">2.7.11.1</ecNumber>
    </recommendedName>
</protein>
<keyword evidence="5" id="KW-0418">Kinase</keyword>
<evidence type="ECO:0000256" key="8">
    <source>
        <dbReference type="ARBA" id="ARBA00048679"/>
    </source>
</evidence>
<dbReference type="Gene3D" id="1.10.510.10">
    <property type="entry name" value="Transferase(Phosphotransferase) domain 1"/>
    <property type="match status" value="1"/>
</dbReference>
<dbReference type="PROSITE" id="PS51178">
    <property type="entry name" value="PASTA"/>
    <property type="match status" value="4"/>
</dbReference>
<dbReference type="PANTHER" id="PTHR43289">
    <property type="entry name" value="MITOGEN-ACTIVATED PROTEIN KINASE KINASE KINASE 20-RELATED"/>
    <property type="match status" value="1"/>
</dbReference>
<dbReference type="FunFam" id="1.10.510.10:FF:000021">
    <property type="entry name" value="Serine/threonine protein kinase"/>
    <property type="match status" value="1"/>
</dbReference>
<dbReference type="SMART" id="SM00220">
    <property type="entry name" value="S_TKc"/>
    <property type="match status" value="1"/>
</dbReference>
<evidence type="ECO:0000313" key="13">
    <source>
        <dbReference type="EMBL" id="GGC71126.1"/>
    </source>
</evidence>
<feature type="domain" description="PASTA" evidence="12">
    <location>
        <begin position="591"/>
        <end position="657"/>
    </location>
</feature>
<dbReference type="PANTHER" id="PTHR43289:SF34">
    <property type="entry name" value="SERINE_THREONINE-PROTEIN KINASE YBDM-RELATED"/>
    <property type="match status" value="1"/>
</dbReference>
<dbReference type="GO" id="GO:0045717">
    <property type="term" value="P:negative regulation of fatty acid biosynthetic process"/>
    <property type="evidence" value="ECO:0007669"/>
    <property type="project" value="UniProtKB-ARBA"/>
</dbReference>
<evidence type="ECO:0000259" key="12">
    <source>
        <dbReference type="PROSITE" id="PS51178"/>
    </source>
</evidence>
<feature type="region of interest" description="Disordered" evidence="9">
    <location>
        <begin position="296"/>
        <end position="367"/>
    </location>
</feature>
<dbReference type="RefSeq" id="WP_188675462.1">
    <property type="nucleotide sequence ID" value="NZ_BMJH01000003.1"/>
</dbReference>
<dbReference type="InterPro" id="IPR005543">
    <property type="entry name" value="PASTA_dom"/>
</dbReference>
<keyword evidence="10" id="KW-0472">Membrane</keyword>
<keyword evidence="6" id="KW-0067">ATP-binding</keyword>
<evidence type="ECO:0000259" key="11">
    <source>
        <dbReference type="PROSITE" id="PS50011"/>
    </source>
</evidence>
<evidence type="ECO:0000256" key="1">
    <source>
        <dbReference type="ARBA" id="ARBA00012513"/>
    </source>
</evidence>
<dbReference type="Gene3D" id="3.30.10.20">
    <property type="match status" value="4"/>
</dbReference>
<dbReference type="InterPro" id="IPR008271">
    <property type="entry name" value="Ser/Thr_kinase_AS"/>
</dbReference>
<feature type="transmembrane region" description="Helical" evidence="10">
    <location>
        <begin position="435"/>
        <end position="455"/>
    </location>
</feature>
<dbReference type="Pfam" id="PF03793">
    <property type="entry name" value="PASTA"/>
    <property type="match status" value="4"/>
</dbReference>
<evidence type="ECO:0000256" key="9">
    <source>
        <dbReference type="SAM" id="MobiDB-lite"/>
    </source>
</evidence>
<evidence type="ECO:0000256" key="2">
    <source>
        <dbReference type="ARBA" id="ARBA00022527"/>
    </source>
</evidence>
<evidence type="ECO:0000256" key="6">
    <source>
        <dbReference type="ARBA" id="ARBA00022840"/>
    </source>
</evidence>
<organism evidence="13 14">
    <name type="scientific">Hoyosella rhizosphaerae</name>
    <dbReference type="NCBI Taxonomy" id="1755582"/>
    <lineage>
        <taxon>Bacteria</taxon>
        <taxon>Bacillati</taxon>
        <taxon>Actinomycetota</taxon>
        <taxon>Actinomycetes</taxon>
        <taxon>Mycobacteriales</taxon>
        <taxon>Hoyosellaceae</taxon>
        <taxon>Hoyosella</taxon>
    </lineage>
</organism>
<accession>A0A916UEW2</accession>
<feature type="domain" description="Protein kinase" evidence="11">
    <location>
        <begin position="23"/>
        <end position="280"/>
    </location>
</feature>
<keyword evidence="10" id="KW-1133">Transmembrane helix</keyword>
<dbReference type="SMART" id="SM00740">
    <property type="entry name" value="PASTA"/>
    <property type="match status" value="4"/>
</dbReference>
<sequence length="719" mass="74720">MGNISPKGSDSLNLVGALLDGRYRIDAPIARGGMSVVYQGMDVRLDRPVAVKVMDPRFSEDPQFLERFEFEARSIARLNHPALVAVHDQGTDGQHVFLVMELVPGGTLRELLRERGPMPPYAAAAVARPVLRALAVAHRAGLVHRDIKPENVLISDSGAVKIADFGLVRAVAASGTTSGSMILGTAAYLSPEQVSIGSADARSDVYSMGILLFEMLTGRTPFTGDSSIAIAYQRTSNDVPAPSSIIAGVPAELDAFVVKATQREPEKRFADASEMVHALVALTDKLALPQYRVPAPKRSAQHETMSTMHGVAGGDKHGGANLDSTETANAGSHTTVIADESGVAPPENATGRSPSEKTTALSPPVSAPPVAVPPVPVPPVPGPPVPVPQAGSPTSVLPVGAPQTTSTPPTGDAAVGQPHPSENDLSPSRGPRSPLVLLIIVLLLAATIGMAGWWFGSGRYVNVPEITGLDLTSAESAIEEAGLRPVRDGQYQDAIPADTILDITPSPGSRIVRRSDVVLAVSLGQPTVPEIDGDITVEDMIDELRDRTFVPVLGDGVFHQTRPEGSVVSLSPASGTTLNVGSTVTVTPSRGEPIIVPNVRGMSVDDARAVLADAGLNVGTITEEFDGGIDDGDVAETQPAIGSEAAQGETVTIVVSNAIRVPSVLGRNVGSARTELSDLGFNVDVRQLVSSDSSIVIGQNPSAGSRQRPGGTITLTALP</sequence>
<comment type="catalytic activity">
    <reaction evidence="7">
        <text>L-threonyl-[protein] + ATP = O-phospho-L-threonyl-[protein] + ADP + H(+)</text>
        <dbReference type="Rhea" id="RHEA:46608"/>
        <dbReference type="Rhea" id="RHEA-COMP:11060"/>
        <dbReference type="Rhea" id="RHEA-COMP:11605"/>
        <dbReference type="ChEBI" id="CHEBI:15378"/>
        <dbReference type="ChEBI" id="CHEBI:30013"/>
        <dbReference type="ChEBI" id="CHEBI:30616"/>
        <dbReference type="ChEBI" id="CHEBI:61977"/>
        <dbReference type="ChEBI" id="CHEBI:456216"/>
        <dbReference type="EC" id="2.7.11.1"/>
    </reaction>
</comment>
<dbReference type="Pfam" id="PF00069">
    <property type="entry name" value="Pkinase"/>
    <property type="match status" value="1"/>
</dbReference>
<name>A0A916UEW2_9ACTN</name>
<dbReference type="SUPFAM" id="SSF56112">
    <property type="entry name" value="Protein kinase-like (PK-like)"/>
    <property type="match status" value="1"/>
</dbReference>
<evidence type="ECO:0000313" key="14">
    <source>
        <dbReference type="Proteomes" id="UP000641514"/>
    </source>
</evidence>
<dbReference type="InterPro" id="IPR011009">
    <property type="entry name" value="Kinase-like_dom_sf"/>
</dbReference>
<keyword evidence="4" id="KW-0547">Nucleotide-binding</keyword>
<reference evidence="13" key="1">
    <citation type="journal article" date="2014" name="Int. J. Syst. Evol. Microbiol.">
        <title>Complete genome sequence of Corynebacterium casei LMG S-19264T (=DSM 44701T), isolated from a smear-ripened cheese.</title>
        <authorList>
            <consortium name="US DOE Joint Genome Institute (JGI-PGF)"/>
            <person name="Walter F."/>
            <person name="Albersmeier A."/>
            <person name="Kalinowski J."/>
            <person name="Ruckert C."/>
        </authorList>
    </citation>
    <scope>NUCLEOTIDE SEQUENCE</scope>
    <source>
        <strain evidence="13">CGMCC 1.15478</strain>
    </source>
</reference>
<dbReference type="EC" id="2.7.11.1" evidence="1"/>
<proteinExistence type="predicted"/>
<dbReference type="PROSITE" id="PS50011">
    <property type="entry name" value="PROTEIN_KINASE_DOM"/>
    <property type="match status" value="1"/>
</dbReference>
<dbReference type="Gene3D" id="3.30.200.20">
    <property type="entry name" value="Phosphorylase Kinase, domain 1"/>
    <property type="match status" value="1"/>
</dbReference>
<evidence type="ECO:0000256" key="3">
    <source>
        <dbReference type="ARBA" id="ARBA00022679"/>
    </source>
</evidence>
<evidence type="ECO:0000256" key="10">
    <source>
        <dbReference type="SAM" id="Phobius"/>
    </source>
</evidence>
<keyword evidence="3" id="KW-0808">Transferase</keyword>
<keyword evidence="14" id="KW-1185">Reference proteome</keyword>
<evidence type="ECO:0000256" key="7">
    <source>
        <dbReference type="ARBA" id="ARBA00047899"/>
    </source>
</evidence>
<feature type="domain" description="PASTA" evidence="12">
    <location>
        <begin position="457"/>
        <end position="523"/>
    </location>
</feature>
<dbReference type="GO" id="GO:0005524">
    <property type="term" value="F:ATP binding"/>
    <property type="evidence" value="ECO:0007669"/>
    <property type="project" value="UniProtKB-KW"/>
</dbReference>
<dbReference type="CDD" id="cd06577">
    <property type="entry name" value="PASTA_pknB"/>
    <property type="match status" value="4"/>
</dbReference>
<dbReference type="GO" id="GO:0004674">
    <property type="term" value="F:protein serine/threonine kinase activity"/>
    <property type="evidence" value="ECO:0007669"/>
    <property type="project" value="UniProtKB-KW"/>
</dbReference>
<dbReference type="FunFam" id="3.30.200.20:FF:000035">
    <property type="entry name" value="Serine/threonine protein kinase Stk1"/>
    <property type="match status" value="1"/>
</dbReference>
<dbReference type="EMBL" id="BMJH01000003">
    <property type="protein sequence ID" value="GGC71126.1"/>
    <property type="molecule type" value="Genomic_DNA"/>
</dbReference>
<feature type="region of interest" description="Disordered" evidence="9">
    <location>
        <begin position="383"/>
        <end position="429"/>
    </location>
</feature>
<dbReference type="Proteomes" id="UP000641514">
    <property type="component" value="Unassembled WGS sequence"/>
</dbReference>
<feature type="domain" description="PASTA" evidence="12">
    <location>
        <begin position="524"/>
        <end position="590"/>
    </location>
</feature>
<feature type="region of interest" description="Disordered" evidence="9">
    <location>
        <begin position="699"/>
        <end position="719"/>
    </location>
</feature>
<feature type="compositionally biased region" description="Polar residues" evidence="9">
    <location>
        <begin position="322"/>
        <end position="335"/>
    </location>
</feature>
<dbReference type="InterPro" id="IPR000719">
    <property type="entry name" value="Prot_kinase_dom"/>
</dbReference>
<dbReference type="CDD" id="cd14014">
    <property type="entry name" value="STKc_PknB_like"/>
    <property type="match status" value="1"/>
</dbReference>